<accession>Q6L155</accession>
<dbReference type="GO" id="GO:0046872">
    <property type="term" value="F:metal ion binding"/>
    <property type="evidence" value="ECO:0007669"/>
    <property type="project" value="UniProtKB-KW"/>
</dbReference>
<dbReference type="eggNOG" id="arCOG01320">
    <property type="taxonomic scope" value="Archaea"/>
</dbReference>
<comment type="subunit">
    <text evidence="6">Homodimer.</text>
</comment>
<keyword evidence="2 6" id="KW-0479">Metal-binding</keyword>
<sequence length="223" mass="25420">MIQEAVKSLRSGMPVLIFDSDDREGETDMVYASQFIRPESIRSMRKDGGGLICTTIKMEDALLTRLPYIEDLYKTLDIPNITNADDLKYDKNSTFSITVNSRETFTGIPDIDRAKTVKDISFYIDNLRRKKMDYNDFGRIFRSPGHIHLLIASDGYFKKRRGHTELSTYLVEISGLIPSATIVEMLSDTGRSMTMEEAMAYARNHNYTFITGDEIISHWSGSN</sequence>
<dbReference type="GO" id="GO:0008686">
    <property type="term" value="F:3,4-dihydroxy-2-butanone-4-phosphate synthase activity"/>
    <property type="evidence" value="ECO:0007669"/>
    <property type="project" value="UniProtKB-EC"/>
</dbReference>
<dbReference type="PANTHER" id="PTHR21327">
    <property type="entry name" value="GTP CYCLOHYDROLASE II-RELATED"/>
    <property type="match status" value="1"/>
</dbReference>
<evidence type="ECO:0000313" key="9">
    <source>
        <dbReference type="Proteomes" id="UP000000438"/>
    </source>
</evidence>
<dbReference type="NCBIfam" id="TIGR00506">
    <property type="entry name" value="ribB"/>
    <property type="match status" value="1"/>
</dbReference>
<dbReference type="EMBL" id="AE017261">
    <property type="protein sequence ID" value="AAT43297.1"/>
    <property type="molecule type" value="Genomic_DNA"/>
</dbReference>
<evidence type="ECO:0000256" key="1">
    <source>
        <dbReference type="ARBA" id="ARBA00022619"/>
    </source>
</evidence>
<dbReference type="FunCoup" id="Q6L155">
    <property type="interactions" value="92"/>
</dbReference>
<dbReference type="AlphaFoldDB" id="Q6L155"/>
<dbReference type="Proteomes" id="UP000000438">
    <property type="component" value="Chromosome"/>
</dbReference>
<dbReference type="SUPFAM" id="SSF55821">
    <property type="entry name" value="YrdC/RibB"/>
    <property type="match status" value="1"/>
</dbReference>
<accession>A0A8G2FVR6</accession>
<proteinExistence type="inferred from homology"/>
<dbReference type="InParanoid" id="Q6L155"/>
<keyword evidence="5 6" id="KW-0456">Lyase</keyword>
<keyword evidence="10" id="KW-1185">Reference proteome</keyword>
<comment type="cofactor">
    <cofactor evidence="6">
        <name>Mg(2+)</name>
        <dbReference type="ChEBI" id="CHEBI:18420"/>
    </cofactor>
    <cofactor evidence="6">
        <name>Mn(2+)</name>
        <dbReference type="ChEBI" id="CHEBI:29035"/>
    </cofactor>
    <text evidence="6">Binds 2 divalent metal cations per subunit. Magnesium or manganese.</text>
</comment>
<dbReference type="EMBL" id="FWYE01000001">
    <property type="protein sequence ID" value="SMD30395.1"/>
    <property type="molecule type" value="Genomic_DNA"/>
</dbReference>
<protein>
    <recommendedName>
        <fullName evidence="6">3,4-dihydroxy-2-butanone 4-phosphate synthase</fullName>
        <shortName evidence="6">DHBP synthase</shortName>
        <ecNumber evidence="6">4.1.99.12</ecNumber>
    </recommendedName>
</protein>
<dbReference type="OrthoDB" id="25735at2157"/>
<comment type="catalytic activity">
    <reaction evidence="6">
        <text>D-ribulose 5-phosphate = (2S)-2-hydroxy-3-oxobutyl phosphate + formate + H(+)</text>
        <dbReference type="Rhea" id="RHEA:18457"/>
        <dbReference type="ChEBI" id="CHEBI:15378"/>
        <dbReference type="ChEBI" id="CHEBI:15740"/>
        <dbReference type="ChEBI" id="CHEBI:58121"/>
        <dbReference type="ChEBI" id="CHEBI:58830"/>
        <dbReference type="EC" id="4.1.99.12"/>
    </reaction>
</comment>
<reference evidence="7" key="2">
    <citation type="submission" date="2004-02" db="EMBL/GenBank/DDBJ databases">
        <authorList>
            <person name="Fuetterer O."/>
            <person name="Angelov A."/>
            <person name="Liesegang H."/>
            <person name="Gottschalk G."/>
            <person name="Schleper C."/>
            <person name="Schepers B."/>
            <person name="Dock C."/>
            <person name="Antranikian G."/>
            <person name="Liebl W."/>
        </authorList>
    </citation>
    <scope>NUCLEOTIDE SEQUENCE</scope>
    <source>
        <strain evidence="7">DSM 9790</strain>
    </source>
</reference>
<dbReference type="Proteomes" id="UP000192315">
    <property type="component" value="Unassembled WGS sequence"/>
</dbReference>
<reference evidence="8 10" key="3">
    <citation type="submission" date="2017-04" db="EMBL/GenBank/DDBJ databases">
        <authorList>
            <person name="Varghese N."/>
            <person name="Submissions S."/>
        </authorList>
    </citation>
    <scope>NUCLEOTIDE SEQUENCE [LARGE SCALE GENOMIC DNA]</scope>
    <source>
        <strain evidence="8 10">DSM 9789</strain>
    </source>
</reference>
<dbReference type="STRING" id="263820.PTO0712"/>
<evidence type="ECO:0000256" key="2">
    <source>
        <dbReference type="ARBA" id="ARBA00022723"/>
    </source>
</evidence>
<evidence type="ECO:0000256" key="3">
    <source>
        <dbReference type="ARBA" id="ARBA00022842"/>
    </source>
</evidence>
<evidence type="ECO:0000256" key="6">
    <source>
        <dbReference type="RuleBase" id="RU003843"/>
    </source>
</evidence>
<name>Q6L155_PICTO</name>
<evidence type="ECO:0000313" key="7">
    <source>
        <dbReference type="EMBL" id="AAT43297.1"/>
    </source>
</evidence>
<dbReference type="GO" id="GO:0005829">
    <property type="term" value="C:cytosol"/>
    <property type="evidence" value="ECO:0007669"/>
    <property type="project" value="TreeGrafter"/>
</dbReference>
<evidence type="ECO:0000256" key="4">
    <source>
        <dbReference type="ARBA" id="ARBA00023211"/>
    </source>
</evidence>
<dbReference type="GeneID" id="2843936"/>
<dbReference type="InterPro" id="IPR017945">
    <property type="entry name" value="DHBP_synth_RibB-like_a/b_dom"/>
</dbReference>
<organism evidence="7 9">
    <name type="scientific">Picrophilus torridus (strain ATCC 700027 / DSM 9790 / JCM 10055 / NBRC 100828 / KAW 2/3)</name>
    <dbReference type="NCBI Taxonomy" id="1122961"/>
    <lineage>
        <taxon>Archaea</taxon>
        <taxon>Methanobacteriati</taxon>
        <taxon>Thermoplasmatota</taxon>
        <taxon>Thermoplasmata</taxon>
        <taxon>Thermoplasmatales</taxon>
        <taxon>Picrophilaceae</taxon>
        <taxon>Picrophilus</taxon>
    </lineage>
</organism>
<keyword evidence="3 6" id="KW-0460">Magnesium</keyword>
<comment type="function">
    <text evidence="6">Catalyzes the conversion of D-ribulose 5-phosphate to formate and 3,4-dihydroxy-2-butanone 4-phosphate.</text>
</comment>
<gene>
    <name evidence="7" type="ordered locus">PTO0712</name>
    <name evidence="8" type="ORF">SAMN02745355_0275</name>
</gene>
<dbReference type="UniPathway" id="UPA00275">
    <property type="reaction ID" value="UER00399"/>
</dbReference>
<evidence type="ECO:0000313" key="8">
    <source>
        <dbReference type="EMBL" id="SMD30395.1"/>
    </source>
</evidence>
<evidence type="ECO:0000313" key="10">
    <source>
        <dbReference type="Proteomes" id="UP000192315"/>
    </source>
</evidence>
<reference evidence="7 9" key="1">
    <citation type="journal article" date="2004" name="Proc. Natl. Acad. Sci. U.S.A.">
        <title>Genome sequence of Picrophilus torridus and its implications for life around pH 0.</title>
        <authorList>
            <person name="Futterer O."/>
            <person name="Angelov A."/>
            <person name="Liesegang H."/>
            <person name="Gottschalk G."/>
            <person name="Schleper C."/>
            <person name="Schepers B."/>
            <person name="Dock C."/>
            <person name="Antranikian G."/>
            <person name="Liebl W."/>
        </authorList>
    </citation>
    <scope>NUCLEOTIDE SEQUENCE [LARGE SCALE GENOMIC DNA]</scope>
    <source>
        <strain evidence="9">ATCC 700027 / DSM 9790 / JCM 10055 / NBRC 100828</strain>
        <strain evidence="7">DSM 9790</strain>
    </source>
</reference>
<evidence type="ECO:0000256" key="5">
    <source>
        <dbReference type="ARBA" id="ARBA00023239"/>
    </source>
</evidence>
<dbReference type="Gene3D" id="3.90.870.10">
    <property type="entry name" value="DHBP synthase"/>
    <property type="match status" value="1"/>
</dbReference>
<keyword evidence="4 6" id="KW-0464">Manganese</keyword>
<keyword evidence="1 6" id="KW-0686">Riboflavin biosynthesis</keyword>
<dbReference type="PANTHER" id="PTHR21327:SF46">
    <property type="entry name" value="3,4-DIHYDROXY-2-BUTANONE 4-PHOSPHATE SYNTHASE"/>
    <property type="match status" value="1"/>
</dbReference>
<dbReference type="HOGENOM" id="CLU_020273_3_2_2"/>
<comment type="similarity">
    <text evidence="6">Belongs to the DHBP synthase family.</text>
</comment>
<dbReference type="RefSeq" id="WP_011177513.1">
    <property type="nucleotide sequence ID" value="NC_005877.1"/>
</dbReference>
<dbReference type="PaxDb" id="263820-PTO0712"/>
<dbReference type="KEGG" id="pto:PTO0712"/>
<dbReference type="GO" id="GO:0009231">
    <property type="term" value="P:riboflavin biosynthetic process"/>
    <property type="evidence" value="ECO:0007669"/>
    <property type="project" value="UniProtKB-UniPathway"/>
</dbReference>
<dbReference type="InterPro" id="IPR000422">
    <property type="entry name" value="DHBP_synthase_RibB"/>
</dbReference>
<comment type="pathway">
    <text evidence="6">Cofactor biosynthesis; riboflavin biosynthesis; 2-hydroxy-3-oxobutyl phosphate from D-ribulose 5-phosphate: step 1/1.</text>
</comment>
<dbReference type="Pfam" id="PF00926">
    <property type="entry name" value="DHBP_synthase"/>
    <property type="match status" value="1"/>
</dbReference>
<dbReference type="EC" id="4.1.99.12" evidence="6"/>
<dbReference type="PATRIC" id="fig|263820.9.peg.747"/>